<feature type="domain" description="BZIP" evidence="7">
    <location>
        <begin position="94"/>
        <end position="108"/>
    </location>
</feature>
<organism evidence="8 9">
    <name type="scientific">Diplogelasinospora grovesii</name>
    <dbReference type="NCBI Taxonomy" id="303347"/>
    <lineage>
        <taxon>Eukaryota</taxon>
        <taxon>Fungi</taxon>
        <taxon>Dikarya</taxon>
        <taxon>Ascomycota</taxon>
        <taxon>Pezizomycotina</taxon>
        <taxon>Sordariomycetes</taxon>
        <taxon>Sordariomycetidae</taxon>
        <taxon>Sordariales</taxon>
        <taxon>Diplogelasinosporaceae</taxon>
        <taxon>Diplogelasinospora</taxon>
    </lineage>
</organism>
<dbReference type="CDD" id="cd14705">
    <property type="entry name" value="bZIP_Zip1"/>
    <property type="match status" value="1"/>
</dbReference>
<reference evidence="9" key="1">
    <citation type="journal article" date="2023" name="Mol. Phylogenet. Evol.">
        <title>Genome-scale phylogeny and comparative genomics of the fungal order Sordariales.</title>
        <authorList>
            <person name="Hensen N."/>
            <person name="Bonometti L."/>
            <person name="Westerberg I."/>
            <person name="Brannstrom I.O."/>
            <person name="Guillou S."/>
            <person name="Cros-Aarteil S."/>
            <person name="Calhoun S."/>
            <person name="Haridas S."/>
            <person name="Kuo A."/>
            <person name="Mondo S."/>
            <person name="Pangilinan J."/>
            <person name="Riley R."/>
            <person name="LaButti K."/>
            <person name="Andreopoulos B."/>
            <person name="Lipzen A."/>
            <person name="Chen C."/>
            <person name="Yan M."/>
            <person name="Daum C."/>
            <person name="Ng V."/>
            <person name="Clum A."/>
            <person name="Steindorff A."/>
            <person name="Ohm R.A."/>
            <person name="Martin F."/>
            <person name="Silar P."/>
            <person name="Natvig D.O."/>
            <person name="Lalanne C."/>
            <person name="Gautier V."/>
            <person name="Ament-Velasquez S.L."/>
            <person name="Kruys A."/>
            <person name="Hutchinson M.I."/>
            <person name="Powell A.J."/>
            <person name="Barry K."/>
            <person name="Miller A.N."/>
            <person name="Grigoriev I.V."/>
            <person name="Debuchy R."/>
            <person name="Gladieux P."/>
            <person name="Hiltunen Thoren M."/>
            <person name="Johannesson H."/>
        </authorList>
    </citation>
    <scope>NUCLEOTIDE SEQUENCE [LARGE SCALE GENOMIC DNA]</scope>
    <source>
        <strain evidence="9">CBS 340.73</strain>
    </source>
</reference>
<evidence type="ECO:0000256" key="6">
    <source>
        <dbReference type="SAM" id="Coils"/>
    </source>
</evidence>
<keyword evidence="3" id="KW-0238">DNA-binding</keyword>
<proteinExistence type="predicted"/>
<dbReference type="Proteomes" id="UP001303473">
    <property type="component" value="Unassembled WGS sequence"/>
</dbReference>
<dbReference type="AlphaFoldDB" id="A0AAN6MWW6"/>
<sequence>MAMAPQPSYYHPLFLYDSTRPEELLEASMRGEHRHTADLPGAPFCSPLPGPPLAGLMPVSNAAPLVRQDHVGAIPEGYYVPIDTYLGSKNAAEKRLRNAKASARFRQRKRAQEQALSQEITRLQKRVRELEDKLAFYERETP</sequence>
<dbReference type="InterPro" id="IPR004827">
    <property type="entry name" value="bZIP"/>
</dbReference>
<dbReference type="GO" id="GO:0005634">
    <property type="term" value="C:nucleus"/>
    <property type="evidence" value="ECO:0007669"/>
    <property type="project" value="UniProtKB-SubCell"/>
</dbReference>
<protein>
    <recommendedName>
        <fullName evidence="7">BZIP domain-containing protein</fullName>
    </recommendedName>
</protein>
<dbReference type="InterPro" id="IPR046347">
    <property type="entry name" value="bZIP_sf"/>
</dbReference>
<keyword evidence="9" id="KW-1185">Reference proteome</keyword>
<evidence type="ECO:0000256" key="2">
    <source>
        <dbReference type="ARBA" id="ARBA00023015"/>
    </source>
</evidence>
<evidence type="ECO:0000256" key="1">
    <source>
        <dbReference type="ARBA" id="ARBA00004123"/>
    </source>
</evidence>
<dbReference type="EMBL" id="MU853948">
    <property type="protein sequence ID" value="KAK3934981.1"/>
    <property type="molecule type" value="Genomic_DNA"/>
</dbReference>
<accession>A0AAN6MWW6</accession>
<dbReference type="GO" id="GO:0001228">
    <property type="term" value="F:DNA-binding transcription activator activity, RNA polymerase II-specific"/>
    <property type="evidence" value="ECO:0007669"/>
    <property type="project" value="TreeGrafter"/>
</dbReference>
<evidence type="ECO:0000259" key="7">
    <source>
        <dbReference type="PROSITE" id="PS00036"/>
    </source>
</evidence>
<name>A0AAN6MWW6_9PEZI</name>
<comment type="caution">
    <text evidence="8">The sequence shown here is derived from an EMBL/GenBank/DDBJ whole genome shotgun (WGS) entry which is preliminary data.</text>
</comment>
<dbReference type="Gene3D" id="1.20.5.170">
    <property type="match status" value="1"/>
</dbReference>
<evidence type="ECO:0000313" key="8">
    <source>
        <dbReference type="EMBL" id="KAK3934981.1"/>
    </source>
</evidence>
<evidence type="ECO:0000256" key="5">
    <source>
        <dbReference type="ARBA" id="ARBA00023242"/>
    </source>
</evidence>
<dbReference type="Pfam" id="PF07716">
    <property type="entry name" value="bZIP_2"/>
    <property type="match status" value="1"/>
</dbReference>
<dbReference type="PANTHER" id="PTHR13044:SF14">
    <property type="entry name" value="CRYPTOCEPHAL, ISOFORM A"/>
    <property type="match status" value="1"/>
</dbReference>
<comment type="subcellular location">
    <subcellularLocation>
        <location evidence="1">Nucleus</location>
    </subcellularLocation>
</comment>
<keyword evidence="2" id="KW-0805">Transcription regulation</keyword>
<keyword evidence="6" id="KW-0175">Coiled coil</keyword>
<gene>
    <name evidence="8" type="ORF">QBC46DRAFT_358593</name>
</gene>
<dbReference type="PANTHER" id="PTHR13044">
    <property type="entry name" value="ACTIVATING TRANSCRIPTION FACTOR ATF 4/5"/>
    <property type="match status" value="1"/>
</dbReference>
<dbReference type="PROSITE" id="PS00036">
    <property type="entry name" value="BZIP_BASIC"/>
    <property type="match status" value="1"/>
</dbReference>
<dbReference type="SUPFAM" id="SSF57959">
    <property type="entry name" value="Leucine zipper domain"/>
    <property type="match status" value="1"/>
</dbReference>
<evidence type="ECO:0000313" key="9">
    <source>
        <dbReference type="Proteomes" id="UP001303473"/>
    </source>
</evidence>
<keyword evidence="4" id="KW-0804">Transcription</keyword>
<evidence type="ECO:0000256" key="4">
    <source>
        <dbReference type="ARBA" id="ARBA00023163"/>
    </source>
</evidence>
<evidence type="ECO:0000256" key="3">
    <source>
        <dbReference type="ARBA" id="ARBA00023125"/>
    </source>
</evidence>
<dbReference type="GO" id="GO:0000977">
    <property type="term" value="F:RNA polymerase II transcription regulatory region sequence-specific DNA binding"/>
    <property type="evidence" value="ECO:0007669"/>
    <property type="project" value="TreeGrafter"/>
</dbReference>
<feature type="coiled-coil region" evidence="6">
    <location>
        <begin position="106"/>
        <end position="140"/>
    </location>
</feature>
<keyword evidence="5" id="KW-0539">Nucleus</keyword>